<keyword evidence="2" id="KW-0238">DNA-binding</keyword>
<keyword evidence="6" id="KW-1185">Reference proteome</keyword>
<dbReference type="PANTHER" id="PTHR33204:SF29">
    <property type="entry name" value="TRANSCRIPTIONAL REGULATOR"/>
    <property type="match status" value="1"/>
</dbReference>
<keyword evidence="1" id="KW-0805">Transcription regulation</keyword>
<dbReference type="InterPro" id="IPR002577">
    <property type="entry name" value="HTH_HxlR"/>
</dbReference>
<dbReference type="EMBL" id="CP024201">
    <property type="protein sequence ID" value="ATQ42438.1"/>
    <property type="molecule type" value="Genomic_DNA"/>
</dbReference>
<dbReference type="Gene3D" id="1.10.10.10">
    <property type="entry name" value="Winged helix-like DNA-binding domain superfamily/Winged helix DNA-binding domain"/>
    <property type="match status" value="1"/>
</dbReference>
<feature type="domain" description="HTH hxlR-type" evidence="4">
    <location>
        <begin position="9"/>
        <end position="107"/>
    </location>
</feature>
<dbReference type="OrthoDB" id="9800350at2"/>
<dbReference type="PANTHER" id="PTHR33204">
    <property type="entry name" value="TRANSCRIPTIONAL REGULATOR, MARR FAMILY"/>
    <property type="match status" value="1"/>
</dbReference>
<keyword evidence="3" id="KW-0804">Transcription</keyword>
<dbReference type="PROSITE" id="PS51118">
    <property type="entry name" value="HTH_HXLR"/>
    <property type="match status" value="1"/>
</dbReference>
<evidence type="ECO:0000313" key="5">
    <source>
        <dbReference type="EMBL" id="ATQ42438.1"/>
    </source>
</evidence>
<evidence type="ECO:0000256" key="2">
    <source>
        <dbReference type="ARBA" id="ARBA00023125"/>
    </source>
</evidence>
<dbReference type="SUPFAM" id="SSF46785">
    <property type="entry name" value="Winged helix' DNA-binding domain"/>
    <property type="match status" value="1"/>
</dbReference>
<sequence length="114" mass="12325">MKPIEIETCGLNAALAVIAGKWKPTIIWVLHAAPTRFGALRRQIPGISEKVLFQQLRELEADGVVRRRVFEGAVLHVEYSLTASGQVLNTATHALSVWGTGHAATRSAVELLSG</sequence>
<evidence type="ECO:0000256" key="1">
    <source>
        <dbReference type="ARBA" id="ARBA00023015"/>
    </source>
</evidence>
<organism evidence="5 6">
    <name type="scientific">Caulobacter mirabilis</name>
    <dbReference type="NCBI Taxonomy" id="69666"/>
    <lineage>
        <taxon>Bacteria</taxon>
        <taxon>Pseudomonadati</taxon>
        <taxon>Pseudomonadota</taxon>
        <taxon>Alphaproteobacteria</taxon>
        <taxon>Caulobacterales</taxon>
        <taxon>Caulobacteraceae</taxon>
        <taxon>Caulobacter</taxon>
    </lineage>
</organism>
<evidence type="ECO:0000313" key="6">
    <source>
        <dbReference type="Proteomes" id="UP000228945"/>
    </source>
</evidence>
<dbReference type="Pfam" id="PF01638">
    <property type="entry name" value="HxlR"/>
    <property type="match status" value="1"/>
</dbReference>
<dbReference type="InterPro" id="IPR036390">
    <property type="entry name" value="WH_DNA-bd_sf"/>
</dbReference>
<accession>A0A2D2AWQ3</accession>
<name>A0A2D2AWQ3_9CAUL</name>
<dbReference type="InterPro" id="IPR036388">
    <property type="entry name" value="WH-like_DNA-bd_sf"/>
</dbReference>
<gene>
    <name evidence="5" type="ORF">CSW64_08430</name>
</gene>
<evidence type="ECO:0000259" key="4">
    <source>
        <dbReference type="PROSITE" id="PS51118"/>
    </source>
</evidence>
<protein>
    <submittedName>
        <fullName evidence="5">Transcriptional regulator</fullName>
    </submittedName>
</protein>
<dbReference type="Proteomes" id="UP000228945">
    <property type="component" value="Chromosome"/>
</dbReference>
<dbReference type="GO" id="GO:0003677">
    <property type="term" value="F:DNA binding"/>
    <property type="evidence" value="ECO:0007669"/>
    <property type="project" value="UniProtKB-KW"/>
</dbReference>
<evidence type="ECO:0000256" key="3">
    <source>
        <dbReference type="ARBA" id="ARBA00023163"/>
    </source>
</evidence>
<dbReference type="KEGG" id="cmb:CSW64_08430"/>
<reference evidence="5 6" key="1">
    <citation type="submission" date="2017-10" db="EMBL/GenBank/DDBJ databases">
        <title>Genome sequence of Caulobacter mirabilis FWC38.</title>
        <authorList>
            <person name="Fiebig A."/>
            <person name="Crosson S."/>
        </authorList>
    </citation>
    <scope>NUCLEOTIDE SEQUENCE [LARGE SCALE GENOMIC DNA]</scope>
    <source>
        <strain evidence="5 6">FWC 38</strain>
    </source>
</reference>
<dbReference type="AlphaFoldDB" id="A0A2D2AWQ3"/>
<dbReference type="RefSeq" id="WP_099621695.1">
    <property type="nucleotide sequence ID" value="NZ_CP024201.1"/>
</dbReference>
<proteinExistence type="predicted"/>